<reference evidence="3 4" key="1">
    <citation type="submission" date="2020-05" db="EMBL/GenBank/DDBJ databases">
        <title>MicrobeNet Type strains.</title>
        <authorList>
            <person name="Nicholson A.C."/>
        </authorList>
    </citation>
    <scope>NUCLEOTIDE SEQUENCE [LARGE SCALE GENOMIC DNA]</scope>
    <source>
        <strain evidence="3 4">JCM 3224</strain>
    </source>
</reference>
<dbReference type="AlphaFoldDB" id="A0A849CAV5"/>
<keyword evidence="2" id="KW-0812">Transmembrane</keyword>
<dbReference type="EMBL" id="JABELX010000017">
    <property type="protein sequence ID" value="NNH74976.1"/>
    <property type="molecule type" value="Genomic_DNA"/>
</dbReference>
<keyword evidence="2" id="KW-1133">Transmembrane helix</keyword>
<evidence type="ECO:0000256" key="1">
    <source>
        <dbReference type="SAM" id="MobiDB-lite"/>
    </source>
</evidence>
<evidence type="ECO:0000313" key="3">
    <source>
        <dbReference type="EMBL" id="NNH74976.1"/>
    </source>
</evidence>
<dbReference type="Proteomes" id="UP000586827">
    <property type="component" value="Unassembled WGS sequence"/>
</dbReference>
<dbReference type="Gene3D" id="2.160.20.80">
    <property type="entry name" value="E3 ubiquitin-protein ligase SopA"/>
    <property type="match status" value="1"/>
</dbReference>
<keyword evidence="2" id="KW-0472">Membrane</keyword>
<accession>A0A849CAV5</accession>
<feature type="region of interest" description="Disordered" evidence="1">
    <location>
        <begin position="449"/>
        <end position="480"/>
    </location>
</feature>
<name>A0A849CAV5_9NOCA</name>
<keyword evidence="4" id="KW-1185">Reference proteome</keyword>
<feature type="transmembrane region" description="Helical" evidence="2">
    <location>
        <begin position="61"/>
        <end position="79"/>
    </location>
</feature>
<evidence type="ECO:0000256" key="2">
    <source>
        <dbReference type="SAM" id="Phobius"/>
    </source>
</evidence>
<protein>
    <submittedName>
        <fullName evidence="3">Pentapeptide repeat-containing protein</fullName>
    </submittedName>
</protein>
<evidence type="ECO:0000313" key="4">
    <source>
        <dbReference type="Proteomes" id="UP000586827"/>
    </source>
</evidence>
<organism evidence="3 4">
    <name type="scientific">Nocardia uniformis</name>
    <dbReference type="NCBI Taxonomy" id="53432"/>
    <lineage>
        <taxon>Bacteria</taxon>
        <taxon>Bacillati</taxon>
        <taxon>Actinomycetota</taxon>
        <taxon>Actinomycetes</taxon>
        <taxon>Mycobacteriales</taxon>
        <taxon>Nocardiaceae</taxon>
        <taxon>Nocardia</taxon>
    </lineage>
</organism>
<gene>
    <name evidence="3" type="ORF">HLB23_34870</name>
</gene>
<proteinExistence type="predicted"/>
<comment type="caution">
    <text evidence="3">The sequence shown here is derived from an EMBL/GenBank/DDBJ whole genome shotgun (WGS) entry which is preliminary data.</text>
</comment>
<feature type="transmembrane region" description="Helical" evidence="2">
    <location>
        <begin position="20"/>
        <end position="41"/>
    </location>
</feature>
<sequence length="480" mass="52665">MWRWGWFVVGFGRGMRRSALLLSVLTAVFGGLAIAALTWWLLWVLLGAEAETPNQLDLTKIALAVTAGVGGAVALVVAYRRQRDLERGRFAELFGAAAGQLGATDVAVRIAGVYAMAGVADEFSAPGRRQQCVDVLCGYLRLPYVPNEGANHLVSRTERLDEDGAGVERTYQYRQNDRQVRDTIVRVMAEHLRYSAEYSWSTCDFDFTDAVFENADFRYAVFAGRNTRFVDATFLATRTTTFEGARFLGKRVTFRGATFRGRATSFQRAVFRPTRVGRSERGGTATTFADVTFASLVTFDAAVFAGARTTFERATFTGDRTTFAEATFAAALTSFGAALFDGDRTSFAGAQFTGSRIAFTGTRLYSQGTSFDGTGLGVRPRWRTGGTQEIDFTDAEYHGAVSFADAVFEARTVLFTGGDFFGEISFRRAGLHAREVSFDRPKAWVGTQFDWDDTPAAKPDNVTPAAWPPIPPERQPDSSD</sequence>